<organism evidence="1 2">
    <name type="scientific">Chryseobacterium viscerum</name>
    <dbReference type="NCBI Taxonomy" id="1037377"/>
    <lineage>
        <taxon>Bacteria</taxon>
        <taxon>Pseudomonadati</taxon>
        <taxon>Bacteroidota</taxon>
        <taxon>Flavobacteriia</taxon>
        <taxon>Flavobacteriales</taxon>
        <taxon>Weeksellaceae</taxon>
        <taxon>Chryseobacterium group</taxon>
        <taxon>Chryseobacterium</taxon>
    </lineage>
</organism>
<dbReference type="Proteomes" id="UP000236413">
    <property type="component" value="Unassembled WGS sequence"/>
</dbReference>
<evidence type="ECO:0000313" key="2">
    <source>
        <dbReference type="Proteomes" id="UP000236413"/>
    </source>
</evidence>
<dbReference type="RefSeq" id="WP_103235468.1">
    <property type="nucleotide sequence ID" value="NZ_PPEG02000007.1"/>
</dbReference>
<dbReference type="AlphaFoldDB" id="A0A316WDY0"/>
<protein>
    <submittedName>
        <fullName evidence="1">Uncharacterized protein</fullName>
    </submittedName>
</protein>
<dbReference type="EMBL" id="PPEG02000007">
    <property type="protein sequence ID" value="PWN59641.1"/>
    <property type="molecule type" value="Genomic_DNA"/>
</dbReference>
<accession>A0A316WDY0</accession>
<sequence>MKTKSLQKLGIFQLQNEKLSTVLGGGPTLPSFALGVEPTVTGGGEVELPSGPGGACVCTGYTSDLDFHNGGMGYNGTYQINKSCNP</sequence>
<gene>
    <name evidence="1" type="ORF">C1634_016525</name>
</gene>
<proteinExistence type="predicted"/>
<reference evidence="1 2" key="1">
    <citation type="submission" date="2018-04" db="EMBL/GenBank/DDBJ databases">
        <title>Chryseobacterium oncorhynchi 701B-08T from rainbow trout, and Chryseobacterium viscerum 687B-08T from diseased fish.</title>
        <authorList>
            <person name="Jeong J.-J."/>
            <person name="Lee Y.J."/>
            <person name="Pathiraja D."/>
            <person name="Park B."/>
            <person name="Choi I.-G."/>
            <person name="Kim K.D."/>
        </authorList>
    </citation>
    <scope>NUCLEOTIDE SEQUENCE [LARGE SCALE GENOMIC DNA]</scope>
    <source>
        <strain evidence="1 2">687B-08</strain>
    </source>
</reference>
<evidence type="ECO:0000313" key="1">
    <source>
        <dbReference type="EMBL" id="PWN59641.1"/>
    </source>
</evidence>
<comment type="caution">
    <text evidence="1">The sequence shown here is derived from an EMBL/GenBank/DDBJ whole genome shotgun (WGS) entry which is preliminary data.</text>
</comment>
<name>A0A316WDY0_9FLAO</name>